<dbReference type="Gene3D" id="3.40.50.150">
    <property type="entry name" value="Vaccinia Virus protein VP39"/>
    <property type="match status" value="1"/>
</dbReference>
<comment type="function">
    <text evidence="2 7">Catalyzes the formation of N(7)-methylguanine at position 46 (m7G46) in tRNA.</text>
</comment>
<dbReference type="Pfam" id="PF02390">
    <property type="entry name" value="Methyltransf_4"/>
    <property type="match status" value="1"/>
</dbReference>
<dbReference type="Proteomes" id="UP000655589">
    <property type="component" value="Unassembled WGS sequence"/>
</dbReference>
<proteinExistence type="inferred from homology"/>
<keyword evidence="4 7" id="KW-0808">Transferase</keyword>
<dbReference type="PROSITE" id="PS51625">
    <property type="entry name" value="SAM_MT_TRMB"/>
    <property type="match status" value="1"/>
</dbReference>
<dbReference type="EMBL" id="BMPT01000007">
    <property type="protein sequence ID" value="GGM25967.1"/>
    <property type="molecule type" value="Genomic_DNA"/>
</dbReference>
<protein>
    <recommendedName>
        <fullName evidence="7">tRNA (guanine-N(7)-)-methyltransferase</fullName>
        <ecNumber evidence="7">2.1.1.33</ecNumber>
    </recommendedName>
    <alternativeName>
        <fullName evidence="7">tRNA (guanine(46)-N(7))-methyltransferase</fullName>
    </alternativeName>
    <alternativeName>
        <fullName evidence="7">tRNA(m7G46)-methyltransferase</fullName>
    </alternativeName>
</protein>
<feature type="binding site" evidence="7">
    <location>
        <position position="182"/>
    </location>
    <ligand>
        <name>substrate</name>
    </ligand>
</feature>
<dbReference type="PANTHER" id="PTHR23417">
    <property type="entry name" value="3-DEOXY-D-MANNO-OCTULOSONIC-ACID TRANSFERASE/TRNA GUANINE-N 7 - -METHYLTRANSFERASE"/>
    <property type="match status" value="1"/>
</dbReference>
<comment type="pathway">
    <text evidence="7">tRNA modification; N(7)-methylguanine-tRNA biosynthesis.</text>
</comment>
<feature type="binding site" evidence="7">
    <location>
        <position position="178"/>
    </location>
    <ligand>
        <name>S-adenosyl-L-methionine</name>
        <dbReference type="ChEBI" id="CHEBI:59789"/>
    </ligand>
</feature>
<feature type="binding site" evidence="7">
    <location>
        <position position="121"/>
    </location>
    <ligand>
        <name>S-adenosyl-L-methionine</name>
        <dbReference type="ChEBI" id="CHEBI:59789"/>
    </ligand>
</feature>
<dbReference type="PANTHER" id="PTHR23417:SF14">
    <property type="entry name" value="PENTACOTRIPEPTIDE-REPEAT REGION OF PRORP DOMAIN-CONTAINING PROTEIN"/>
    <property type="match status" value="1"/>
</dbReference>
<dbReference type="EC" id="2.1.1.33" evidence="7"/>
<dbReference type="HAMAP" id="MF_01057">
    <property type="entry name" value="tRNA_methyltr_TrmB"/>
    <property type="match status" value="1"/>
</dbReference>
<dbReference type="NCBIfam" id="TIGR00091">
    <property type="entry name" value="tRNA (guanosine(46)-N7)-methyltransferase TrmB"/>
    <property type="match status" value="1"/>
</dbReference>
<keyword evidence="3 7" id="KW-0489">Methyltransferase</keyword>
<keyword evidence="6 7" id="KW-0819">tRNA processing</keyword>
<evidence type="ECO:0000256" key="1">
    <source>
        <dbReference type="ARBA" id="ARBA00000142"/>
    </source>
</evidence>
<evidence type="ECO:0000256" key="8">
    <source>
        <dbReference type="SAM" id="MobiDB-lite"/>
    </source>
</evidence>
<evidence type="ECO:0000313" key="10">
    <source>
        <dbReference type="Proteomes" id="UP000655589"/>
    </source>
</evidence>
<dbReference type="InterPro" id="IPR055361">
    <property type="entry name" value="tRNA_methyltr_TrmB_bact"/>
</dbReference>
<feature type="binding site" evidence="7">
    <location>
        <begin position="251"/>
        <end position="254"/>
    </location>
    <ligand>
        <name>substrate</name>
    </ligand>
</feature>
<evidence type="ECO:0000256" key="2">
    <source>
        <dbReference type="ARBA" id="ARBA00003015"/>
    </source>
</evidence>
<reference evidence="9" key="2">
    <citation type="submission" date="2020-09" db="EMBL/GenBank/DDBJ databases">
        <authorList>
            <person name="Sun Q."/>
            <person name="Ohkuma M."/>
        </authorList>
    </citation>
    <scope>NUCLEOTIDE SEQUENCE</scope>
    <source>
        <strain evidence="9">JCM 3051</strain>
    </source>
</reference>
<dbReference type="AlphaFoldDB" id="A0A8H9GIK3"/>
<feature type="compositionally biased region" description="Basic and acidic residues" evidence="8">
    <location>
        <begin position="16"/>
        <end position="26"/>
    </location>
</feature>
<evidence type="ECO:0000256" key="7">
    <source>
        <dbReference type="HAMAP-Rule" id="MF_01057"/>
    </source>
</evidence>
<dbReference type="GO" id="GO:0043527">
    <property type="term" value="C:tRNA methyltransferase complex"/>
    <property type="evidence" value="ECO:0007669"/>
    <property type="project" value="TreeGrafter"/>
</dbReference>
<evidence type="ECO:0000256" key="5">
    <source>
        <dbReference type="ARBA" id="ARBA00022691"/>
    </source>
</evidence>
<organism evidence="9 10">
    <name type="scientific">Promicromonospora citrea</name>
    <dbReference type="NCBI Taxonomy" id="43677"/>
    <lineage>
        <taxon>Bacteria</taxon>
        <taxon>Bacillati</taxon>
        <taxon>Actinomycetota</taxon>
        <taxon>Actinomycetes</taxon>
        <taxon>Micrococcales</taxon>
        <taxon>Promicromonosporaceae</taxon>
        <taxon>Promicromonospora</taxon>
    </lineage>
</organism>
<gene>
    <name evidence="7 9" type="primary">trmB</name>
    <name evidence="9" type="ORF">GCM10010102_22070</name>
</gene>
<comment type="similarity">
    <text evidence="7">Belongs to the class I-like SAM-binding methyltransferase superfamily. TrmB family.</text>
</comment>
<keyword evidence="5 7" id="KW-0949">S-adenosyl-L-methionine</keyword>
<feature type="binding site" evidence="7">
    <location>
        <position position="96"/>
    </location>
    <ligand>
        <name>S-adenosyl-L-methionine</name>
        <dbReference type="ChEBI" id="CHEBI:59789"/>
    </ligand>
</feature>
<name>A0A8H9GIK3_9MICO</name>
<comment type="caution">
    <text evidence="9">The sequence shown here is derived from an EMBL/GenBank/DDBJ whole genome shotgun (WGS) entry which is preliminary data.</text>
</comment>
<feature type="binding site" evidence="7">
    <location>
        <position position="155"/>
    </location>
    <ligand>
        <name>S-adenosyl-L-methionine</name>
        <dbReference type="ChEBI" id="CHEBI:59789"/>
    </ligand>
</feature>
<comment type="caution">
    <text evidence="7">Lacks conserved residue(s) required for the propagation of feature annotation.</text>
</comment>
<dbReference type="SUPFAM" id="SSF53335">
    <property type="entry name" value="S-adenosyl-L-methionine-dependent methyltransferases"/>
    <property type="match status" value="1"/>
</dbReference>
<dbReference type="GO" id="GO:0008176">
    <property type="term" value="F:tRNA (guanine(46)-N7)-methyltransferase activity"/>
    <property type="evidence" value="ECO:0007669"/>
    <property type="project" value="UniProtKB-UniRule"/>
</dbReference>
<dbReference type="InterPro" id="IPR029063">
    <property type="entry name" value="SAM-dependent_MTases_sf"/>
</dbReference>
<feature type="compositionally biased region" description="Low complexity" evidence="8">
    <location>
        <begin position="1"/>
        <end position="15"/>
    </location>
</feature>
<dbReference type="UniPathway" id="UPA00989"/>
<evidence type="ECO:0000256" key="4">
    <source>
        <dbReference type="ARBA" id="ARBA00022679"/>
    </source>
</evidence>
<keyword evidence="10" id="KW-1185">Reference proteome</keyword>
<evidence type="ECO:0000256" key="3">
    <source>
        <dbReference type="ARBA" id="ARBA00022603"/>
    </source>
</evidence>
<reference evidence="9" key="1">
    <citation type="journal article" date="2014" name="Int. J. Syst. Evol. Microbiol.">
        <title>Complete genome sequence of Corynebacterium casei LMG S-19264T (=DSM 44701T), isolated from a smear-ripened cheese.</title>
        <authorList>
            <consortium name="US DOE Joint Genome Institute (JGI-PGF)"/>
            <person name="Walter F."/>
            <person name="Albersmeier A."/>
            <person name="Kalinowski J."/>
            <person name="Ruckert C."/>
        </authorList>
    </citation>
    <scope>NUCLEOTIDE SEQUENCE</scope>
    <source>
        <strain evidence="9">JCM 3051</strain>
    </source>
</reference>
<evidence type="ECO:0000256" key="6">
    <source>
        <dbReference type="ARBA" id="ARBA00022694"/>
    </source>
</evidence>
<sequence>MPASPAASSDSPADSPAERPRPDAEGRPGLAGFRTRPVSFVRRSGRLTDRQKRMWETRRDAYLIDVPRAVARTSVDPAWVLDAEAVFGRTAPLTVEIGSGMGDAVVEAATTDPERDHLAVEVYEPGLANTIANADRAAAEQGREGLSNLRLVQANATELLETALPAGAVDELWVFFPDPWHKSRHHKRRLVTAEFAALAARVLRPGGTLRLATDWAEYAAQMLEVLDAHPALDNAHGAGGAAPRFERRVLTSFERKAHRAGRTITDLTYVRR</sequence>
<dbReference type="InterPro" id="IPR003358">
    <property type="entry name" value="tRNA_(Gua-N-7)_MeTrfase_Trmb"/>
</dbReference>
<feature type="binding site" evidence="7">
    <location>
        <position position="214"/>
    </location>
    <ligand>
        <name>substrate</name>
    </ligand>
</feature>
<feature type="region of interest" description="Disordered" evidence="8">
    <location>
        <begin position="1"/>
        <end position="35"/>
    </location>
</feature>
<evidence type="ECO:0000313" key="9">
    <source>
        <dbReference type="EMBL" id="GGM25967.1"/>
    </source>
</evidence>
<accession>A0A8H9GIK3</accession>
<comment type="catalytic activity">
    <reaction evidence="1 7">
        <text>guanosine(46) in tRNA + S-adenosyl-L-methionine = N(7)-methylguanosine(46) in tRNA + S-adenosyl-L-homocysteine</text>
        <dbReference type="Rhea" id="RHEA:42708"/>
        <dbReference type="Rhea" id="RHEA-COMP:10188"/>
        <dbReference type="Rhea" id="RHEA-COMP:10189"/>
        <dbReference type="ChEBI" id="CHEBI:57856"/>
        <dbReference type="ChEBI" id="CHEBI:59789"/>
        <dbReference type="ChEBI" id="CHEBI:74269"/>
        <dbReference type="ChEBI" id="CHEBI:74480"/>
        <dbReference type="EC" id="2.1.1.33"/>
    </reaction>
</comment>